<keyword evidence="2" id="KW-1185">Reference proteome</keyword>
<dbReference type="KEGG" id="bcom:BAUCODRAFT_123917"/>
<gene>
    <name evidence="1" type="ORF">BAUCODRAFT_123917</name>
</gene>
<proteinExistence type="predicted"/>
<evidence type="ECO:0000313" key="2">
    <source>
        <dbReference type="Proteomes" id="UP000011761"/>
    </source>
</evidence>
<accession>M2N8R8</accession>
<evidence type="ECO:0000313" key="1">
    <source>
        <dbReference type="EMBL" id="EMC95484.1"/>
    </source>
</evidence>
<dbReference type="EMBL" id="KB445557">
    <property type="protein sequence ID" value="EMC95484.1"/>
    <property type="molecule type" value="Genomic_DNA"/>
</dbReference>
<protein>
    <submittedName>
        <fullName evidence="1">Uncharacterized protein</fullName>
    </submittedName>
</protein>
<dbReference type="HOGENOM" id="CLU_1885404_0_0_1"/>
<dbReference type="AlphaFoldDB" id="M2N8R8"/>
<reference evidence="1 2" key="1">
    <citation type="journal article" date="2012" name="PLoS Pathog.">
        <title>Diverse lifestyles and strategies of plant pathogenesis encoded in the genomes of eighteen Dothideomycetes fungi.</title>
        <authorList>
            <person name="Ohm R.A."/>
            <person name="Feau N."/>
            <person name="Henrissat B."/>
            <person name="Schoch C.L."/>
            <person name="Horwitz B.A."/>
            <person name="Barry K.W."/>
            <person name="Condon B.J."/>
            <person name="Copeland A.C."/>
            <person name="Dhillon B."/>
            <person name="Glaser F."/>
            <person name="Hesse C.N."/>
            <person name="Kosti I."/>
            <person name="LaButti K."/>
            <person name="Lindquist E.A."/>
            <person name="Lucas S."/>
            <person name="Salamov A.A."/>
            <person name="Bradshaw R.E."/>
            <person name="Ciuffetti L."/>
            <person name="Hamelin R.C."/>
            <person name="Kema G.H.J."/>
            <person name="Lawrence C."/>
            <person name="Scott J.A."/>
            <person name="Spatafora J.W."/>
            <person name="Turgeon B.G."/>
            <person name="de Wit P.J.G.M."/>
            <person name="Zhong S."/>
            <person name="Goodwin S.B."/>
            <person name="Grigoriev I.V."/>
        </authorList>
    </citation>
    <scope>NUCLEOTIDE SEQUENCE [LARGE SCALE GENOMIC DNA]</scope>
    <source>
        <strain evidence="1 2">UAMH 10762</strain>
    </source>
</reference>
<dbReference type="RefSeq" id="XP_007677927.1">
    <property type="nucleotide sequence ID" value="XM_007679737.1"/>
</dbReference>
<dbReference type="Proteomes" id="UP000011761">
    <property type="component" value="Unassembled WGS sequence"/>
</dbReference>
<name>M2N8R8_BAUPA</name>
<sequence length="135" mass="14657">MSSCQFDSAIAGKISVIEQAWQGSGSSKRCVRRIELATSGGIRWPYQHISVKTHADMGLMLSHQYSCSTQPTSIGARSYDGLDTPLSVAARWPIASSVARTLLTADCFHEQWLPAPESLRYLGADLTGYGRPLAP</sequence>
<organism evidence="1 2">
    <name type="scientific">Baudoinia panamericana (strain UAMH 10762)</name>
    <name type="common">Angels' share fungus</name>
    <name type="synonym">Baudoinia compniacensis (strain UAMH 10762)</name>
    <dbReference type="NCBI Taxonomy" id="717646"/>
    <lineage>
        <taxon>Eukaryota</taxon>
        <taxon>Fungi</taxon>
        <taxon>Dikarya</taxon>
        <taxon>Ascomycota</taxon>
        <taxon>Pezizomycotina</taxon>
        <taxon>Dothideomycetes</taxon>
        <taxon>Dothideomycetidae</taxon>
        <taxon>Mycosphaerellales</taxon>
        <taxon>Teratosphaeriaceae</taxon>
        <taxon>Baudoinia</taxon>
    </lineage>
</organism>
<dbReference type="GeneID" id="19107829"/>